<dbReference type="InterPro" id="IPR011429">
    <property type="entry name" value="Cyt_c_Planctomycete-type"/>
</dbReference>
<feature type="non-terminal residue" evidence="3">
    <location>
        <position position="211"/>
    </location>
</feature>
<dbReference type="PROSITE" id="PS51257">
    <property type="entry name" value="PROKAR_LIPOPROTEIN"/>
    <property type="match status" value="1"/>
</dbReference>
<organism evidence="3">
    <name type="scientific">marine metagenome</name>
    <dbReference type="NCBI Taxonomy" id="408172"/>
    <lineage>
        <taxon>unclassified sequences</taxon>
        <taxon>metagenomes</taxon>
        <taxon>ecological metagenomes</taxon>
    </lineage>
</organism>
<feature type="domain" description="Cytochrome C Planctomycete-type" evidence="2">
    <location>
        <begin position="43"/>
        <end position="102"/>
    </location>
</feature>
<dbReference type="GO" id="GO:0009055">
    <property type="term" value="F:electron transfer activity"/>
    <property type="evidence" value="ECO:0007669"/>
    <property type="project" value="InterPro"/>
</dbReference>
<proteinExistence type="predicted"/>
<dbReference type="PANTHER" id="PTHR35889:SF3">
    <property type="entry name" value="F-BOX DOMAIN-CONTAINING PROTEIN"/>
    <property type="match status" value="1"/>
</dbReference>
<feature type="domain" description="DUF1549" evidence="1">
    <location>
        <begin position="152"/>
        <end position="211"/>
    </location>
</feature>
<dbReference type="Pfam" id="PF07635">
    <property type="entry name" value="PSCyt1"/>
    <property type="match status" value="1"/>
</dbReference>
<dbReference type="Pfam" id="PF07583">
    <property type="entry name" value="PSCyt2"/>
    <property type="match status" value="1"/>
</dbReference>
<evidence type="ECO:0008006" key="4">
    <source>
        <dbReference type="Google" id="ProtNLM"/>
    </source>
</evidence>
<accession>A0A383EBJ7</accession>
<evidence type="ECO:0000313" key="3">
    <source>
        <dbReference type="EMBL" id="SVE54206.1"/>
    </source>
</evidence>
<dbReference type="PANTHER" id="PTHR35889">
    <property type="entry name" value="CYCLOINULO-OLIGOSACCHARIDE FRUCTANOTRANSFERASE-RELATED"/>
    <property type="match status" value="1"/>
</dbReference>
<dbReference type="InterPro" id="IPR011444">
    <property type="entry name" value="DUF1549"/>
</dbReference>
<dbReference type="GO" id="GO:0020037">
    <property type="term" value="F:heme binding"/>
    <property type="evidence" value="ECO:0007669"/>
    <property type="project" value="InterPro"/>
</dbReference>
<reference evidence="3" key="1">
    <citation type="submission" date="2018-05" db="EMBL/GenBank/DDBJ databases">
        <authorList>
            <person name="Lanie J.A."/>
            <person name="Ng W.-L."/>
            <person name="Kazmierczak K.M."/>
            <person name="Andrzejewski T.M."/>
            <person name="Davidsen T.M."/>
            <person name="Wayne K.J."/>
            <person name="Tettelin H."/>
            <person name="Glass J.I."/>
            <person name="Rusch D."/>
            <person name="Podicherti R."/>
            <person name="Tsui H.-C.T."/>
            <person name="Winkler M.E."/>
        </authorList>
    </citation>
    <scope>NUCLEOTIDE SEQUENCE</scope>
</reference>
<sequence length="211" mass="23851">MRSYLRGNSAFPLLVSLFASAIACSGQALEFARDVRPILADHCFRCHGPDAKARKAKLRLDLPEGAAKDLGGYRAVEPGKPDESEMIVRITSHDPDDLMPPPKSKKTLTPKQIEILRKWITEGAEYERHWSFVKPKRSEPPRASDHSWTRNPIDRFVLARLEKEGLRPAPEADKVTLLRRVSFDLTGLPPSLRELEEFLDDDSPKAFEKVV</sequence>
<name>A0A383EBJ7_9ZZZZ</name>
<dbReference type="SUPFAM" id="SSF46626">
    <property type="entry name" value="Cytochrome c"/>
    <property type="match status" value="1"/>
</dbReference>
<protein>
    <recommendedName>
        <fullName evidence="4">Cytochrome c domain-containing protein</fullName>
    </recommendedName>
</protein>
<dbReference type="Gene3D" id="1.10.760.10">
    <property type="entry name" value="Cytochrome c-like domain"/>
    <property type="match status" value="1"/>
</dbReference>
<dbReference type="AlphaFoldDB" id="A0A383EBJ7"/>
<evidence type="ECO:0000259" key="2">
    <source>
        <dbReference type="Pfam" id="PF07635"/>
    </source>
</evidence>
<dbReference type="InterPro" id="IPR036909">
    <property type="entry name" value="Cyt_c-like_dom_sf"/>
</dbReference>
<gene>
    <name evidence="3" type="ORF">METZ01_LOCUS507060</name>
</gene>
<dbReference type="EMBL" id="UINC01224540">
    <property type="protein sequence ID" value="SVE54206.1"/>
    <property type="molecule type" value="Genomic_DNA"/>
</dbReference>
<evidence type="ECO:0000259" key="1">
    <source>
        <dbReference type="Pfam" id="PF07583"/>
    </source>
</evidence>